<evidence type="ECO:0000256" key="8">
    <source>
        <dbReference type="PIRSR" id="PIRSR006621-2"/>
    </source>
</evidence>
<keyword evidence="3 6" id="KW-0288">FMN</keyword>
<dbReference type="GO" id="GO:0017150">
    <property type="term" value="F:tRNA dihydrouridine synthase activity"/>
    <property type="evidence" value="ECO:0007669"/>
    <property type="project" value="InterPro"/>
</dbReference>
<dbReference type="PANTHER" id="PTHR11082">
    <property type="entry name" value="TRNA-DIHYDROURIDINE SYNTHASE"/>
    <property type="match status" value="1"/>
</dbReference>
<name>A0A2A2K4D3_9BILA</name>
<dbReference type="EMBL" id="LIAE01009683">
    <property type="protein sequence ID" value="PAV68808.1"/>
    <property type="molecule type" value="Genomic_DNA"/>
</dbReference>
<evidence type="ECO:0000256" key="2">
    <source>
        <dbReference type="ARBA" id="ARBA00022630"/>
    </source>
</evidence>
<feature type="active site" description="Proton donor" evidence="7">
    <location>
        <position position="122"/>
    </location>
</feature>
<dbReference type="InterPro" id="IPR035587">
    <property type="entry name" value="DUS-like_FMN-bd"/>
</dbReference>
<evidence type="ECO:0000256" key="1">
    <source>
        <dbReference type="ARBA" id="ARBA00001917"/>
    </source>
</evidence>
<evidence type="ECO:0000256" key="7">
    <source>
        <dbReference type="PIRSR" id="PIRSR006621-1"/>
    </source>
</evidence>
<dbReference type="GO" id="GO:0050660">
    <property type="term" value="F:flavin adenine dinucleotide binding"/>
    <property type="evidence" value="ECO:0007669"/>
    <property type="project" value="InterPro"/>
</dbReference>
<accession>A0A2A2K4D3</accession>
<comment type="similarity">
    <text evidence="6">Belongs to the dus family.</text>
</comment>
<dbReference type="AlphaFoldDB" id="A0A2A2K4D3"/>
<protein>
    <recommendedName>
        <fullName evidence="6">tRNA-dihydrouridine synthase</fullName>
        <ecNumber evidence="6">1.3.1.-</ecNumber>
    </recommendedName>
</protein>
<keyword evidence="11" id="KW-1185">Reference proteome</keyword>
<dbReference type="EC" id="1.3.1.-" evidence="6"/>
<dbReference type="PANTHER" id="PTHR11082:SF31">
    <property type="entry name" value="TRNA-DIHYDROURIDINE(20A_20B) SYNTHASE [NAD(P)+]-LIKE"/>
    <property type="match status" value="1"/>
</dbReference>
<reference evidence="10 11" key="1">
    <citation type="journal article" date="2017" name="Curr. Biol.">
        <title>Genome architecture and evolution of a unichromosomal asexual nematode.</title>
        <authorList>
            <person name="Fradin H."/>
            <person name="Zegar C."/>
            <person name="Gutwein M."/>
            <person name="Lucas J."/>
            <person name="Kovtun M."/>
            <person name="Corcoran D."/>
            <person name="Baugh L.R."/>
            <person name="Kiontke K."/>
            <person name="Gunsalus K."/>
            <person name="Fitch D.H."/>
            <person name="Piano F."/>
        </authorList>
    </citation>
    <scope>NUCLEOTIDE SEQUENCE [LARGE SCALE GENOMIC DNA]</scope>
    <source>
        <strain evidence="10">PF1309</strain>
    </source>
</reference>
<organism evidence="10 11">
    <name type="scientific">Diploscapter pachys</name>
    <dbReference type="NCBI Taxonomy" id="2018661"/>
    <lineage>
        <taxon>Eukaryota</taxon>
        <taxon>Metazoa</taxon>
        <taxon>Ecdysozoa</taxon>
        <taxon>Nematoda</taxon>
        <taxon>Chromadorea</taxon>
        <taxon>Rhabditida</taxon>
        <taxon>Rhabditina</taxon>
        <taxon>Rhabditomorpha</taxon>
        <taxon>Rhabditoidea</taxon>
        <taxon>Rhabditidae</taxon>
        <taxon>Diploscapter</taxon>
    </lineage>
</organism>
<dbReference type="OrthoDB" id="9977870at2759"/>
<evidence type="ECO:0000256" key="3">
    <source>
        <dbReference type="ARBA" id="ARBA00022643"/>
    </source>
</evidence>
<keyword evidence="5 6" id="KW-0560">Oxidoreductase</keyword>
<evidence type="ECO:0000256" key="5">
    <source>
        <dbReference type="ARBA" id="ARBA00023002"/>
    </source>
</evidence>
<feature type="binding site" evidence="8">
    <location>
        <position position="164"/>
    </location>
    <ligand>
        <name>FMN</name>
        <dbReference type="ChEBI" id="CHEBI:58210"/>
    </ligand>
</feature>
<feature type="domain" description="DUS-like FMN-binding" evidence="9">
    <location>
        <begin position="38"/>
        <end position="313"/>
    </location>
</feature>
<comment type="cofactor">
    <cofactor evidence="1 6 8">
        <name>FMN</name>
        <dbReference type="ChEBI" id="CHEBI:58210"/>
    </cofactor>
</comment>
<proteinExistence type="inferred from homology"/>
<feature type="binding site" evidence="8">
    <location>
        <position position="192"/>
    </location>
    <ligand>
        <name>FMN</name>
        <dbReference type="ChEBI" id="CHEBI:58210"/>
    </ligand>
</feature>
<dbReference type="STRING" id="2018661.A0A2A2K4D3"/>
<dbReference type="Proteomes" id="UP000218231">
    <property type="component" value="Unassembled WGS sequence"/>
</dbReference>
<evidence type="ECO:0000259" key="9">
    <source>
        <dbReference type="Pfam" id="PF01207"/>
    </source>
</evidence>
<dbReference type="InterPro" id="IPR013785">
    <property type="entry name" value="Aldolase_TIM"/>
</dbReference>
<comment type="caution">
    <text evidence="10">The sequence shown here is derived from an EMBL/GenBank/DDBJ whole genome shotgun (WGS) entry which is preliminary data.</text>
</comment>
<evidence type="ECO:0000313" key="10">
    <source>
        <dbReference type="EMBL" id="PAV68808.1"/>
    </source>
</evidence>
<sequence length="347" mass="38698">MVDRLIERLDAIAVEEPEISEPAKSDKSNQNRPIFVSAPMVRYSKLAFRRLVRLYDVDCCYTPMIYAKCHVDSEKARQAEFSTCPEDRPLIVQFATDDAVILAKATELVYHESSGVDLNCGCPKSDVRSKGFGSALLSKPDLLADMVRHVRATINDPDYIVSLKIRINYPLEKTVDLCRKAEAAGVSRLAVHGRTPAQNHDPPDYDAIRIINESVNVPIIANGDIRSRAQALEVAERTGVYGVMAAEGLLANPAMFAGYTKTPIECVRKFVGFAAEYDLDKTFTQQHLVFMLRHVLPAKERKVMNAYKNVFETLKFLDEKFPELNDSLPGQTTLPLNLTPIIDSAHG</sequence>
<dbReference type="PROSITE" id="PS01136">
    <property type="entry name" value="UPF0034"/>
    <property type="match status" value="1"/>
</dbReference>
<feature type="binding site" evidence="8">
    <location>
        <begin position="39"/>
        <end position="41"/>
    </location>
    <ligand>
        <name>FMN</name>
        <dbReference type="ChEBI" id="CHEBI:58210"/>
    </ligand>
</feature>
<keyword evidence="8" id="KW-0547">Nucleotide-binding</keyword>
<dbReference type="InterPro" id="IPR018517">
    <property type="entry name" value="tRNA_hU_synthase_CS"/>
</dbReference>
<evidence type="ECO:0000256" key="4">
    <source>
        <dbReference type="ARBA" id="ARBA00022694"/>
    </source>
</evidence>
<evidence type="ECO:0000313" key="11">
    <source>
        <dbReference type="Proteomes" id="UP000218231"/>
    </source>
</evidence>
<evidence type="ECO:0000256" key="6">
    <source>
        <dbReference type="PIRNR" id="PIRNR006621"/>
    </source>
</evidence>
<keyword evidence="4 6" id="KW-0819">tRNA processing</keyword>
<keyword evidence="2 6" id="KW-0285">Flavoprotein</keyword>
<dbReference type="PIRSF" id="PIRSF006621">
    <property type="entry name" value="Dus"/>
    <property type="match status" value="1"/>
</dbReference>
<comment type="function">
    <text evidence="6">Catalyzes the synthesis of dihydrouridine, a modified base found in the D-loop of most tRNAs.</text>
</comment>
<dbReference type="SUPFAM" id="SSF51395">
    <property type="entry name" value="FMN-linked oxidoreductases"/>
    <property type="match status" value="1"/>
</dbReference>
<gene>
    <name evidence="10" type="ORF">WR25_20981</name>
</gene>
<dbReference type="FunFam" id="3.20.20.70:FF:000221">
    <property type="entry name" value="tRNA-dihydrouridine synthase"/>
    <property type="match status" value="1"/>
</dbReference>
<feature type="binding site" evidence="8">
    <location>
        <position position="93"/>
    </location>
    <ligand>
        <name>FMN</name>
        <dbReference type="ChEBI" id="CHEBI:58210"/>
    </ligand>
</feature>
<dbReference type="Pfam" id="PF01207">
    <property type="entry name" value="Dus"/>
    <property type="match status" value="1"/>
</dbReference>
<dbReference type="CDD" id="cd02801">
    <property type="entry name" value="DUS_like_FMN"/>
    <property type="match status" value="1"/>
</dbReference>
<dbReference type="InterPro" id="IPR001269">
    <property type="entry name" value="DUS_fam"/>
</dbReference>
<dbReference type="Gene3D" id="3.20.20.70">
    <property type="entry name" value="Aldolase class I"/>
    <property type="match status" value="1"/>
</dbReference>